<evidence type="ECO:0000256" key="1">
    <source>
        <dbReference type="SAM" id="MobiDB-lite"/>
    </source>
</evidence>
<dbReference type="Proteomes" id="UP001626550">
    <property type="component" value="Unassembled WGS sequence"/>
</dbReference>
<comment type="caution">
    <text evidence="2">The sequence shown here is derived from an EMBL/GenBank/DDBJ whole genome shotgun (WGS) entry which is preliminary data.</text>
</comment>
<feature type="region of interest" description="Disordered" evidence="1">
    <location>
        <begin position="44"/>
        <end position="72"/>
    </location>
</feature>
<reference evidence="2 3" key="1">
    <citation type="submission" date="2024-11" db="EMBL/GenBank/DDBJ databases">
        <title>Adaptive evolution of stress response genes in parasites aligns with host niche diversity.</title>
        <authorList>
            <person name="Hahn C."/>
            <person name="Resl P."/>
        </authorList>
    </citation>
    <scope>NUCLEOTIDE SEQUENCE [LARGE SCALE GENOMIC DNA]</scope>
    <source>
        <strain evidence="2">EGGRZ-B1_66</strain>
        <tissue evidence="2">Body</tissue>
    </source>
</reference>
<accession>A0ABD2PYX8</accession>
<protein>
    <submittedName>
        <fullName evidence="2">Uncharacterized protein</fullName>
    </submittedName>
</protein>
<evidence type="ECO:0000313" key="2">
    <source>
        <dbReference type="EMBL" id="KAL3312298.1"/>
    </source>
</evidence>
<feature type="compositionally biased region" description="Polar residues" evidence="1">
    <location>
        <begin position="47"/>
        <end position="67"/>
    </location>
</feature>
<dbReference type="AlphaFoldDB" id="A0ABD2PYX8"/>
<dbReference type="EMBL" id="JBJKFK010001756">
    <property type="protein sequence ID" value="KAL3312298.1"/>
    <property type="molecule type" value="Genomic_DNA"/>
</dbReference>
<evidence type="ECO:0000313" key="3">
    <source>
        <dbReference type="Proteomes" id="UP001626550"/>
    </source>
</evidence>
<name>A0ABD2PYX8_9PLAT</name>
<proteinExistence type="predicted"/>
<organism evidence="2 3">
    <name type="scientific">Cichlidogyrus casuarinus</name>
    <dbReference type="NCBI Taxonomy" id="1844966"/>
    <lineage>
        <taxon>Eukaryota</taxon>
        <taxon>Metazoa</taxon>
        <taxon>Spiralia</taxon>
        <taxon>Lophotrochozoa</taxon>
        <taxon>Platyhelminthes</taxon>
        <taxon>Monogenea</taxon>
        <taxon>Monopisthocotylea</taxon>
        <taxon>Dactylogyridea</taxon>
        <taxon>Ancyrocephalidae</taxon>
        <taxon>Cichlidogyrus</taxon>
    </lineage>
</organism>
<gene>
    <name evidence="2" type="ORF">Ciccas_009110</name>
</gene>
<sequence>MDRSQPQELDAVVAAIPVQASLTETPRVSSTAAVQSNQRIVEPLAGTSCSSPADTPAGTTGSGTTVQRRVPPRFNGRHWHGFRIQLEDYFRARQITTERDRFHELLSCLDTSVAEELHSQLQDSEGMEKPITAAIGALARHYTASVADTLHGINTFEWNAEETPRQNFARFENLIRRISPFQMALALLMPRLPGSVLSVVKAHFGEFTGFPELCELSDKRIHDDPLVAAQIDENLCEENHFLILEDGALHILDMDLELGDEQILEAVATATSAIISKTHFNCN</sequence>
<keyword evidence="3" id="KW-1185">Reference proteome</keyword>